<comment type="caution">
    <text evidence="1">The sequence shown here is derived from an EMBL/GenBank/DDBJ whole genome shotgun (WGS) entry which is preliminary data.</text>
</comment>
<evidence type="ECO:0000313" key="1">
    <source>
        <dbReference type="EMBL" id="KZL80684.1"/>
    </source>
</evidence>
<name>A0A167AYS7_COLIC</name>
<organism evidence="1 2">
    <name type="scientific">Colletotrichum incanum</name>
    <name type="common">Soybean anthracnose fungus</name>
    <dbReference type="NCBI Taxonomy" id="1573173"/>
    <lineage>
        <taxon>Eukaryota</taxon>
        <taxon>Fungi</taxon>
        <taxon>Dikarya</taxon>
        <taxon>Ascomycota</taxon>
        <taxon>Pezizomycotina</taxon>
        <taxon>Sordariomycetes</taxon>
        <taxon>Hypocreomycetidae</taxon>
        <taxon>Glomerellales</taxon>
        <taxon>Glomerellaceae</taxon>
        <taxon>Colletotrichum</taxon>
        <taxon>Colletotrichum spaethianum species complex</taxon>
    </lineage>
</organism>
<dbReference type="Proteomes" id="UP000076584">
    <property type="component" value="Unassembled WGS sequence"/>
</dbReference>
<proteinExistence type="predicted"/>
<dbReference type="AlphaFoldDB" id="A0A167AYS7"/>
<gene>
    <name evidence="1" type="ORF">CI238_09054</name>
</gene>
<keyword evidence="2" id="KW-1185">Reference proteome</keyword>
<protein>
    <submittedName>
        <fullName evidence="1">Uncharacterized protein</fullName>
    </submittedName>
</protein>
<accession>A0A167AYS7</accession>
<dbReference type="EMBL" id="LFIW01001831">
    <property type="protein sequence ID" value="KZL80684.1"/>
    <property type="molecule type" value="Genomic_DNA"/>
</dbReference>
<feature type="non-terminal residue" evidence="1">
    <location>
        <position position="62"/>
    </location>
</feature>
<reference evidence="1 2" key="1">
    <citation type="submission" date="2015-06" db="EMBL/GenBank/DDBJ databases">
        <title>Survival trade-offs in plant roots during colonization by closely related pathogenic and mutualistic fungi.</title>
        <authorList>
            <person name="Hacquard S."/>
            <person name="Kracher B."/>
            <person name="Hiruma K."/>
            <person name="Weinman A."/>
            <person name="Muench P."/>
            <person name="Garrido Oter R."/>
            <person name="Ver Loren van Themaat E."/>
            <person name="Dallerey J.-F."/>
            <person name="Damm U."/>
            <person name="Henrissat B."/>
            <person name="Lespinet O."/>
            <person name="Thon M."/>
            <person name="Kemen E."/>
            <person name="McHardy A.C."/>
            <person name="Schulze-Lefert P."/>
            <person name="O'Connell R.J."/>
        </authorList>
    </citation>
    <scope>NUCLEOTIDE SEQUENCE [LARGE SCALE GENOMIC DNA]</scope>
    <source>
        <strain evidence="1 2">MAFF 238704</strain>
    </source>
</reference>
<sequence>LQGIVSSPALSGRLAVVTRHGRASLHVHCPPPRRHINRMYLSQQQQGTCTLASRNTRGTPLA</sequence>
<feature type="non-terminal residue" evidence="1">
    <location>
        <position position="1"/>
    </location>
</feature>
<evidence type="ECO:0000313" key="2">
    <source>
        <dbReference type="Proteomes" id="UP000076584"/>
    </source>
</evidence>